<organism evidence="6">
    <name type="scientific">Tuwongella immobilis</name>
    <dbReference type="NCBI Taxonomy" id="692036"/>
    <lineage>
        <taxon>Bacteria</taxon>
        <taxon>Pseudomonadati</taxon>
        <taxon>Planctomycetota</taxon>
        <taxon>Planctomycetia</taxon>
        <taxon>Gemmatales</taxon>
        <taxon>Gemmataceae</taxon>
        <taxon>Tuwongella</taxon>
    </lineage>
</organism>
<dbReference type="GO" id="GO:0022857">
    <property type="term" value="F:transmembrane transporter activity"/>
    <property type="evidence" value="ECO:0007669"/>
    <property type="project" value="TreeGrafter"/>
</dbReference>
<dbReference type="EMBL" id="LR586016">
    <property type="protein sequence ID" value="VIP03674.1"/>
    <property type="molecule type" value="Genomic_DNA"/>
</dbReference>
<accession>A0A6C2YQK2</accession>
<sequence length="227" mass="25041">MIALRTVTRQVPVAHSLLTIVRDVSLQVEPGERVAIIGKSGSGKSTLLNLLGGLDTPTSGDVWLNGRNWRQLNSRDRAAHRLHSIGMIFQSFQLLPSASAIDNVMLPLMLAGIPRRERIRRAEAMLDLVGLSMRRSHFPSTLSGGEQQRVAIARALIHRPPVILADEPTGNLDSATTVPILNLLREQVEQFGTTCVLVTHDADIPTQFADRTVVMHDGELRPWERSD</sequence>
<feature type="domain" description="ABC transporter" evidence="5">
    <location>
        <begin position="2"/>
        <end position="227"/>
    </location>
</feature>
<dbReference type="GO" id="GO:0005886">
    <property type="term" value="C:plasma membrane"/>
    <property type="evidence" value="ECO:0007669"/>
    <property type="project" value="TreeGrafter"/>
</dbReference>
<dbReference type="KEGG" id="tim:GMBLW1_02860"/>
<dbReference type="InterPro" id="IPR017911">
    <property type="entry name" value="MacB-like_ATP-bd"/>
</dbReference>
<evidence type="ECO:0000313" key="7">
    <source>
        <dbReference type="Proteomes" id="UP000464378"/>
    </source>
</evidence>
<dbReference type="InterPro" id="IPR003593">
    <property type="entry name" value="AAA+_ATPase"/>
</dbReference>
<evidence type="ECO:0000256" key="1">
    <source>
        <dbReference type="ARBA" id="ARBA00022448"/>
    </source>
</evidence>
<dbReference type="AlphaFoldDB" id="A0A6C2YQK2"/>
<protein>
    <recommendedName>
        <fullName evidence="5">ABC transporter domain-containing protein</fullName>
    </recommendedName>
</protein>
<dbReference type="InterPro" id="IPR027417">
    <property type="entry name" value="P-loop_NTPase"/>
</dbReference>
<dbReference type="PROSITE" id="PS00211">
    <property type="entry name" value="ABC_TRANSPORTER_1"/>
    <property type="match status" value="1"/>
</dbReference>
<dbReference type="Gene3D" id="3.40.50.300">
    <property type="entry name" value="P-loop containing nucleotide triphosphate hydrolases"/>
    <property type="match status" value="1"/>
</dbReference>
<keyword evidence="1" id="KW-0813">Transport</keyword>
<dbReference type="Pfam" id="PF00005">
    <property type="entry name" value="ABC_tran"/>
    <property type="match status" value="1"/>
</dbReference>
<dbReference type="PANTHER" id="PTHR24220">
    <property type="entry name" value="IMPORT ATP-BINDING PROTEIN"/>
    <property type="match status" value="1"/>
</dbReference>
<evidence type="ECO:0000256" key="2">
    <source>
        <dbReference type="ARBA" id="ARBA00022741"/>
    </source>
</evidence>
<dbReference type="InterPro" id="IPR003439">
    <property type="entry name" value="ABC_transporter-like_ATP-bd"/>
</dbReference>
<proteinExistence type="inferred from homology"/>
<evidence type="ECO:0000313" key="6">
    <source>
        <dbReference type="EMBL" id="VIP03674.1"/>
    </source>
</evidence>
<dbReference type="InterPro" id="IPR017871">
    <property type="entry name" value="ABC_transporter-like_CS"/>
</dbReference>
<dbReference type="FunFam" id="3.40.50.300:FF:000032">
    <property type="entry name" value="Export ABC transporter ATP-binding protein"/>
    <property type="match status" value="1"/>
</dbReference>
<dbReference type="SUPFAM" id="SSF52540">
    <property type="entry name" value="P-loop containing nucleoside triphosphate hydrolases"/>
    <property type="match status" value="1"/>
</dbReference>
<reference evidence="6" key="1">
    <citation type="submission" date="2019-04" db="EMBL/GenBank/DDBJ databases">
        <authorList>
            <consortium name="Science for Life Laboratories"/>
        </authorList>
    </citation>
    <scope>NUCLEOTIDE SEQUENCE</scope>
    <source>
        <strain evidence="6">MBLW1</strain>
    </source>
</reference>
<keyword evidence="2" id="KW-0547">Nucleotide-binding</keyword>
<evidence type="ECO:0000256" key="4">
    <source>
        <dbReference type="ARBA" id="ARBA00038388"/>
    </source>
</evidence>
<comment type="similarity">
    <text evidence="4">Belongs to the ABC transporter superfamily. Macrolide exporter (TC 3.A.1.122) family.</text>
</comment>
<dbReference type="InParanoid" id="A0A6C2YQK2"/>
<keyword evidence="7" id="KW-1185">Reference proteome</keyword>
<dbReference type="InterPro" id="IPR015854">
    <property type="entry name" value="ABC_transpr_LolD-like"/>
</dbReference>
<dbReference type="SMART" id="SM00382">
    <property type="entry name" value="AAA"/>
    <property type="match status" value="1"/>
</dbReference>
<dbReference type="RefSeq" id="WP_197740731.1">
    <property type="nucleotide sequence ID" value="NZ_LR593887.1"/>
</dbReference>
<keyword evidence="3 6" id="KW-0067">ATP-binding</keyword>
<dbReference type="GO" id="GO:0098796">
    <property type="term" value="C:membrane protein complex"/>
    <property type="evidence" value="ECO:0007669"/>
    <property type="project" value="UniProtKB-ARBA"/>
</dbReference>
<evidence type="ECO:0000259" key="5">
    <source>
        <dbReference type="PROSITE" id="PS50893"/>
    </source>
</evidence>
<evidence type="ECO:0000256" key="3">
    <source>
        <dbReference type="ARBA" id="ARBA00022840"/>
    </source>
</evidence>
<dbReference type="PROSITE" id="PS50893">
    <property type="entry name" value="ABC_TRANSPORTER_2"/>
    <property type="match status" value="1"/>
</dbReference>
<dbReference type="CDD" id="cd03255">
    <property type="entry name" value="ABC_MJ0796_LolCDE_FtsE"/>
    <property type="match status" value="1"/>
</dbReference>
<name>A0A6C2YQK2_9BACT</name>
<dbReference type="GO" id="GO:0016887">
    <property type="term" value="F:ATP hydrolysis activity"/>
    <property type="evidence" value="ECO:0007669"/>
    <property type="project" value="InterPro"/>
</dbReference>
<gene>
    <name evidence="6" type="ORF">GMBLW1_02860</name>
</gene>
<dbReference type="EMBL" id="LR593887">
    <property type="protein sequence ID" value="VTS04716.1"/>
    <property type="molecule type" value="Genomic_DNA"/>
</dbReference>
<dbReference type="Proteomes" id="UP000464378">
    <property type="component" value="Chromosome"/>
</dbReference>
<dbReference type="GO" id="GO:0005524">
    <property type="term" value="F:ATP binding"/>
    <property type="evidence" value="ECO:0007669"/>
    <property type="project" value="UniProtKB-KW"/>
</dbReference>